<evidence type="ECO:0000313" key="9">
    <source>
        <dbReference type="EMBL" id="SCZ89379.1"/>
    </source>
</evidence>
<dbReference type="InterPro" id="IPR010658">
    <property type="entry name" value="Nodulin-like"/>
</dbReference>
<evidence type="ECO:0000256" key="4">
    <source>
        <dbReference type="ARBA" id="ARBA00023136"/>
    </source>
</evidence>
<dbReference type="OrthoDB" id="410267at2759"/>
<name>A0A2X0K9J4_9BASI</name>
<keyword evidence="7" id="KW-0732">Signal</keyword>
<dbReference type="GO" id="GO:0000329">
    <property type="term" value="C:fungal-type vacuole membrane"/>
    <property type="evidence" value="ECO:0007669"/>
    <property type="project" value="TreeGrafter"/>
</dbReference>
<evidence type="ECO:0000256" key="1">
    <source>
        <dbReference type="ARBA" id="ARBA00004141"/>
    </source>
</evidence>
<feature type="transmembrane region" description="Helical" evidence="6">
    <location>
        <begin position="507"/>
        <end position="529"/>
    </location>
</feature>
<dbReference type="AlphaFoldDB" id="A0A2X0K9J4"/>
<feature type="transmembrane region" description="Helical" evidence="6">
    <location>
        <begin position="477"/>
        <end position="495"/>
    </location>
</feature>
<feature type="transmembrane region" description="Helical" evidence="6">
    <location>
        <begin position="336"/>
        <end position="354"/>
    </location>
</feature>
<proteinExistence type="predicted"/>
<feature type="compositionally biased region" description="Basic residues" evidence="5">
    <location>
        <begin position="295"/>
        <end position="312"/>
    </location>
</feature>
<gene>
    <name evidence="9" type="ORF">BZ3500_MVSOF-1268-A1-R1_CHR1-1G01142</name>
</gene>
<dbReference type="InterPro" id="IPR036259">
    <property type="entry name" value="MFS_trans_sf"/>
</dbReference>
<evidence type="ECO:0000256" key="7">
    <source>
        <dbReference type="SAM" id="SignalP"/>
    </source>
</evidence>
<dbReference type="Gene3D" id="1.20.1250.20">
    <property type="entry name" value="MFS general substrate transporter like domains"/>
    <property type="match status" value="1"/>
</dbReference>
<feature type="signal peptide" evidence="7">
    <location>
        <begin position="1"/>
        <end position="22"/>
    </location>
</feature>
<accession>A0A2X0K9J4</accession>
<dbReference type="SUPFAM" id="SSF103473">
    <property type="entry name" value="MFS general substrate transporter"/>
    <property type="match status" value="1"/>
</dbReference>
<keyword evidence="2 6" id="KW-0812">Transmembrane</keyword>
<reference evidence="10" key="1">
    <citation type="submission" date="2016-10" db="EMBL/GenBank/DDBJ databases">
        <authorList>
            <person name="Jeantristanb JTB J.-T."/>
            <person name="Ricardo R."/>
        </authorList>
    </citation>
    <scope>NUCLEOTIDE SEQUENCE [LARGE SCALE GENOMIC DNA]</scope>
</reference>
<evidence type="ECO:0000256" key="6">
    <source>
        <dbReference type="SAM" id="Phobius"/>
    </source>
</evidence>
<feature type="transmembrane region" description="Helical" evidence="6">
    <location>
        <begin position="578"/>
        <end position="598"/>
    </location>
</feature>
<protein>
    <submittedName>
        <fullName evidence="9">BZ3500_MvSof-1268-A1-R1_Chr1-1g01142 protein</fullName>
    </submittedName>
</protein>
<evidence type="ECO:0000313" key="10">
    <source>
        <dbReference type="Proteomes" id="UP000249723"/>
    </source>
</evidence>
<feature type="chain" id="PRO_5030059981" evidence="7">
    <location>
        <begin position="23"/>
        <end position="606"/>
    </location>
</feature>
<dbReference type="PANTHER" id="PTHR21576:SF160">
    <property type="entry name" value="NODULIN-LIKE DOMAIN-CONTAINING PROTEIN"/>
    <property type="match status" value="1"/>
</dbReference>
<dbReference type="EMBL" id="FMWP01000013">
    <property type="protein sequence ID" value="SCZ89379.1"/>
    <property type="molecule type" value="Genomic_DNA"/>
</dbReference>
<keyword evidence="10" id="KW-1185">Reference proteome</keyword>
<dbReference type="Proteomes" id="UP000249723">
    <property type="component" value="Unassembled WGS sequence"/>
</dbReference>
<comment type="subcellular location">
    <subcellularLocation>
        <location evidence="1">Membrane</location>
        <topology evidence="1">Multi-pass membrane protein</topology>
    </subcellularLocation>
</comment>
<feature type="transmembrane region" description="Helical" evidence="6">
    <location>
        <begin position="203"/>
        <end position="222"/>
    </location>
</feature>
<evidence type="ECO:0000259" key="8">
    <source>
        <dbReference type="Pfam" id="PF06813"/>
    </source>
</evidence>
<evidence type="ECO:0000256" key="5">
    <source>
        <dbReference type="SAM" id="MobiDB-lite"/>
    </source>
</evidence>
<keyword evidence="3 6" id="KW-1133">Transmembrane helix</keyword>
<feature type="transmembrane region" description="Helical" evidence="6">
    <location>
        <begin position="166"/>
        <end position="183"/>
    </location>
</feature>
<feature type="transmembrane region" description="Helical" evidence="6">
    <location>
        <begin position="46"/>
        <end position="67"/>
    </location>
</feature>
<feature type="transmembrane region" description="Helical" evidence="6">
    <location>
        <begin position="405"/>
        <end position="428"/>
    </location>
</feature>
<feature type="region of interest" description="Disordered" evidence="5">
    <location>
        <begin position="243"/>
        <end position="320"/>
    </location>
</feature>
<keyword evidence="4 6" id="KW-0472">Membrane</keyword>
<dbReference type="PANTHER" id="PTHR21576">
    <property type="entry name" value="UNCHARACTERIZED NODULIN-LIKE PROTEIN"/>
    <property type="match status" value="1"/>
</dbReference>
<dbReference type="Pfam" id="PF06813">
    <property type="entry name" value="Nodulin-like"/>
    <property type="match status" value="1"/>
</dbReference>
<evidence type="ECO:0000256" key="2">
    <source>
        <dbReference type="ARBA" id="ARBA00022692"/>
    </source>
</evidence>
<feature type="transmembrane region" description="Helical" evidence="6">
    <location>
        <begin position="440"/>
        <end position="457"/>
    </location>
</feature>
<dbReference type="STRING" id="289078.A0A2X0K9J4"/>
<evidence type="ECO:0000256" key="3">
    <source>
        <dbReference type="ARBA" id="ARBA00022989"/>
    </source>
</evidence>
<sequence>MAILSAQRLLLLSAMIVSLSSGTNYIYSLYAPQLASRLHLNSKQLNIVGASGNAGVYLSGPFLGIIVDRKGPRLPLFLAAICLLVGCGSHLEPVPETEAEAESNQLHLPTDSYVKAIYAGGHSGLFASSGVTGLALAELATGLGSSAGLSSAVNGTSKAFSPQRRGSAIAAVVSCFGLSAFFYSTLSHASFLTSSSSDPTSSFLTVLVVGCTSSMLLGTLFIRNGVVPAVSRRNDYLPIDGINAPIPGPSSDEHTPATTATATQRHRSISPVEVDDSSASSADEEESYIGEPIRRPRRSRPSRSRSRSRSPRTGKEGRDPALVDTDFRTLVSTMDFWLCFTYLGLCAGIGLMFINNIGTQVATFLIGEKPRTVAASQVRSSPRLARVTNDDSGLNSGENPSQAHLVSLLSICNCLGRLAAGFSADYFTHHVRVEWRFQRIWWYVPTALLFVISQLFARGADGVHSLLLPTALTGLTGLFRFAYGAMFALSPIVCLERFGVRSFATNNGLLTLAPSVFGNLLNGLFGILYDANVDHSKGHTEPTSFRLLSRSFDTVEKRAGGEIDHSHLCLLGKECFRAAFNASTVMAVGALVVGFVLARRSSMHAS</sequence>
<organism evidence="9 10">
    <name type="scientific">Microbotryum saponariae</name>
    <dbReference type="NCBI Taxonomy" id="289078"/>
    <lineage>
        <taxon>Eukaryota</taxon>
        <taxon>Fungi</taxon>
        <taxon>Dikarya</taxon>
        <taxon>Basidiomycota</taxon>
        <taxon>Pucciniomycotina</taxon>
        <taxon>Microbotryomycetes</taxon>
        <taxon>Microbotryales</taxon>
        <taxon>Microbotryaceae</taxon>
        <taxon>Microbotryum</taxon>
    </lineage>
</organism>
<feature type="transmembrane region" description="Helical" evidence="6">
    <location>
        <begin position="134"/>
        <end position="154"/>
    </location>
</feature>
<feature type="domain" description="Nodulin-like" evidence="8">
    <location>
        <begin position="9"/>
        <end position="91"/>
    </location>
</feature>